<keyword evidence="3" id="KW-1185">Reference proteome</keyword>
<name>A0AAD3DXE9_9CHLO</name>
<dbReference type="GO" id="GO:0032807">
    <property type="term" value="C:DNA ligase IV complex"/>
    <property type="evidence" value="ECO:0007669"/>
    <property type="project" value="TreeGrafter"/>
</dbReference>
<feature type="non-terminal residue" evidence="2">
    <location>
        <position position="1"/>
    </location>
</feature>
<dbReference type="PANTHER" id="PTHR45997">
    <property type="entry name" value="DNA LIGASE 4"/>
    <property type="match status" value="1"/>
</dbReference>
<dbReference type="AlphaFoldDB" id="A0AAD3DXE9"/>
<comment type="caution">
    <text evidence="2">The sequence shown here is derived from an EMBL/GenBank/DDBJ whole genome shotgun (WGS) entry which is preliminary data.</text>
</comment>
<feature type="compositionally biased region" description="Acidic residues" evidence="1">
    <location>
        <begin position="75"/>
        <end position="111"/>
    </location>
</feature>
<dbReference type="GO" id="GO:0006297">
    <property type="term" value="P:nucleotide-excision repair, DNA gap filling"/>
    <property type="evidence" value="ECO:0007669"/>
    <property type="project" value="TreeGrafter"/>
</dbReference>
<evidence type="ECO:0000313" key="2">
    <source>
        <dbReference type="EMBL" id="GFR49648.1"/>
    </source>
</evidence>
<dbReference type="InterPro" id="IPR029710">
    <property type="entry name" value="LIG4"/>
</dbReference>
<reference evidence="2 3" key="1">
    <citation type="journal article" date="2021" name="Sci. Rep.">
        <title>Genome sequencing of the multicellular alga Astrephomene provides insights into convergent evolution of germ-soma differentiation.</title>
        <authorList>
            <person name="Yamashita S."/>
            <person name="Yamamoto K."/>
            <person name="Matsuzaki R."/>
            <person name="Suzuki S."/>
            <person name="Yamaguchi H."/>
            <person name="Hirooka S."/>
            <person name="Minakuchi Y."/>
            <person name="Miyagishima S."/>
            <person name="Kawachi M."/>
            <person name="Toyoda A."/>
            <person name="Nozaki H."/>
        </authorList>
    </citation>
    <scope>NUCLEOTIDE SEQUENCE [LARGE SCALE GENOMIC DNA]</scope>
    <source>
        <strain evidence="2 3">NIES-4017</strain>
    </source>
</reference>
<sequence>AGSSGAAVVLPRVVLDGEMVVWNKRRRSFEPFGLLEAAVRAAAEGWGPGQDAAAYAVPHAEPHGGRSSNSSPEGADSEDAGAAAGDDDDDDDGDDDGDIYDDGGGGEEEDVGGGVGEGDPAAVHTPPRTPALQATPPPPPPPAPSPAPAPPLASELEVVYVVFDVLLLGQESTLHLPLRERQRLLAGLLRPMGQGDPGVPLGARSGAVGFRAEALLPGRRMC</sequence>
<proteinExistence type="predicted"/>
<dbReference type="Proteomes" id="UP001054857">
    <property type="component" value="Unassembled WGS sequence"/>
</dbReference>
<dbReference type="GO" id="GO:0003910">
    <property type="term" value="F:DNA ligase (ATP) activity"/>
    <property type="evidence" value="ECO:0007669"/>
    <property type="project" value="InterPro"/>
</dbReference>
<dbReference type="SUPFAM" id="SSF56091">
    <property type="entry name" value="DNA ligase/mRNA capping enzyme, catalytic domain"/>
    <property type="match status" value="1"/>
</dbReference>
<dbReference type="PANTHER" id="PTHR45997:SF1">
    <property type="entry name" value="DNA LIGASE 4"/>
    <property type="match status" value="1"/>
</dbReference>
<evidence type="ECO:0000256" key="1">
    <source>
        <dbReference type="SAM" id="MobiDB-lite"/>
    </source>
</evidence>
<accession>A0AAD3DXE9</accession>
<feature type="region of interest" description="Disordered" evidence="1">
    <location>
        <begin position="52"/>
        <end position="150"/>
    </location>
</feature>
<gene>
    <name evidence="2" type="ORF">Agub_g11787</name>
</gene>
<evidence type="ECO:0000313" key="3">
    <source>
        <dbReference type="Proteomes" id="UP001054857"/>
    </source>
</evidence>
<dbReference type="Gene3D" id="3.30.470.30">
    <property type="entry name" value="DNA ligase/mRNA capping enzyme"/>
    <property type="match status" value="2"/>
</dbReference>
<dbReference type="GO" id="GO:0005524">
    <property type="term" value="F:ATP binding"/>
    <property type="evidence" value="ECO:0007669"/>
    <property type="project" value="InterPro"/>
</dbReference>
<organism evidence="2 3">
    <name type="scientific">Astrephomene gubernaculifera</name>
    <dbReference type="NCBI Taxonomy" id="47775"/>
    <lineage>
        <taxon>Eukaryota</taxon>
        <taxon>Viridiplantae</taxon>
        <taxon>Chlorophyta</taxon>
        <taxon>core chlorophytes</taxon>
        <taxon>Chlorophyceae</taxon>
        <taxon>CS clade</taxon>
        <taxon>Chlamydomonadales</taxon>
        <taxon>Astrephomenaceae</taxon>
        <taxon>Astrephomene</taxon>
    </lineage>
</organism>
<protein>
    <submittedName>
        <fullName evidence="2">Uncharacterized protein</fullName>
    </submittedName>
</protein>
<feature type="compositionally biased region" description="Pro residues" evidence="1">
    <location>
        <begin position="135"/>
        <end position="150"/>
    </location>
</feature>
<dbReference type="GO" id="GO:0003677">
    <property type="term" value="F:DNA binding"/>
    <property type="evidence" value="ECO:0007669"/>
    <property type="project" value="InterPro"/>
</dbReference>
<feature type="non-terminal residue" evidence="2">
    <location>
        <position position="222"/>
    </location>
</feature>
<dbReference type="EMBL" id="BMAR01000032">
    <property type="protein sequence ID" value="GFR49648.1"/>
    <property type="molecule type" value="Genomic_DNA"/>
</dbReference>
<dbReference type="GO" id="GO:0006303">
    <property type="term" value="P:double-strand break repair via nonhomologous end joining"/>
    <property type="evidence" value="ECO:0007669"/>
    <property type="project" value="TreeGrafter"/>
</dbReference>